<keyword evidence="1" id="KW-1133">Transmembrane helix</keyword>
<name>A0A158FMA4_9BURK</name>
<keyword evidence="1" id="KW-0812">Transmembrane</keyword>
<sequence length="62" mass="6634">MNLLKMMRIVGWSFFGVRKRASHQADIAAVKPSLLPLVAVVLAGGFGAVLFTLARLATTIAH</sequence>
<feature type="transmembrane region" description="Helical" evidence="1">
    <location>
        <begin position="34"/>
        <end position="57"/>
    </location>
</feature>
<keyword evidence="3" id="KW-1185">Reference proteome</keyword>
<protein>
    <submittedName>
        <fullName evidence="2">Glycerol kinase</fullName>
    </submittedName>
</protein>
<evidence type="ECO:0000313" key="2">
    <source>
        <dbReference type="EMBL" id="SAL20994.1"/>
    </source>
</evidence>
<reference evidence="2" key="1">
    <citation type="submission" date="2016-01" db="EMBL/GenBank/DDBJ databases">
        <authorList>
            <person name="Peeters C."/>
        </authorList>
    </citation>
    <scope>NUCLEOTIDE SEQUENCE [LARGE SCALE GENOMIC DNA]</scope>
    <source>
        <strain evidence="2">LMG 22937</strain>
    </source>
</reference>
<gene>
    <name evidence="2" type="ORF">AWB67_00716</name>
</gene>
<dbReference type="AlphaFoldDB" id="A0A158FMA4"/>
<accession>A0A158FMA4</accession>
<proteinExistence type="predicted"/>
<keyword evidence="2" id="KW-0808">Transferase</keyword>
<dbReference type="Proteomes" id="UP000054925">
    <property type="component" value="Unassembled WGS sequence"/>
</dbReference>
<dbReference type="RefSeq" id="WP_025527841.1">
    <property type="nucleotide sequence ID" value="NZ_FCOL02000003.1"/>
</dbReference>
<keyword evidence="1" id="KW-0472">Membrane</keyword>
<organism evidence="2 3">
    <name type="scientific">Caballeronia terrestris</name>
    <dbReference type="NCBI Taxonomy" id="1226301"/>
    <lineage>
        <taxon>Bacteria</taxon>
        <taxon>Pseudomonadati</taxon>
        <taxon>Pseudomonadota</taxon>
        <taxon>Betaproteobacteria</taxon>
        <taxon>Burkholderiales</taxon>
        <taxon>Burkholderiaceae</taxon>
        <taxon>Caballeronia</taxon>
    </lineage>
</organism>
<dbReference type="InterPro" id="IPR021344">
    <property type="entry name" value="DUF2970"/>
</dbReference>
<keyword evidence="2" id="KW-0418">Kinase</keyword>
<evidence type="ECO:0000313" key="3">
    <source>
        <dbReference type="Proteomes" id="UP000054925"/>
    </source>
</evidence>
<dbReference type="GO" id="GO:0016301">
    <property type="term" value="F:kinase activity"/>
    <property type="evidence" value="ECO:0007669"/>
    <property type="project" value="UniProtKB-KW"/>
</dbReference>
<comment type="caution">
    <text evidence="2">The sequence shown here is derived from an EMBL/GenBank/DDBJ whole genome shotgun (WGS) entry which is preliminary data.</text>
</comment>
<dbReference type="EMBL" id="FCOL02000003">
    <property type="protein sequence ID" value="SAL20994.1"/>
    <property type="molecule type" value="Genomic_DNA"/>
</dbReference>
<dbReference type="Pfam" id="PF11174">
    <property type="entry name" value="DUF2970"/>
    <property type="match status" value="1"/>
</dbReference>
<evidence type="ECO:0000256" key="1">
    <source>
        <dbReference type="SAM" id="Phobius"/>
    </source>
</evidence>